<evidence type="ECO:0000313" key="3">
    <source>
        <dbReference type="EMBL" id="KAL2803390.1"/>
    </source>
</evidence>
<keyword evidence="2" id="KW-0812">Transmembrane</keyword>
<feature type="compositionally biased region" description="Low complexity" evidence="1">
    <location>
        <begin position="43"/>
        <end position="52"/>
    </location>
</feature>
<sequence length="329" mass="36499">MREDSEEVTPGPVCMPKIYLGDASPAPRWLIRPADPESKQDLSGESSISSGSKLPPLGKLRWEFDPGMHSKHGLDEAWLRGYAYQYLLNSLGDPVVRDQMRDLIWNGPHAPTVAHVEDPLPVPPPPPHFKDKKPSDYVSLRQPISASAPDDYYFMYPAYERPSLTARVRTKADIKSEAEGAGSNDDPFSTDADDSSDWETSSDQDRLRATSVPGPNYQLVSDIASTRRSSASTIICTNTGRSWHSCITATARTRTGTEFSSHSSISVSPKELSKSPGIEDSDSPGYNPSCDDDGRHIRPGQYKWVWVFLTVLILSMFLCLFLYVFGILR</sequence>
<keyword evidence="4" id="KW-1185">Reference proteome</keyword>
<gene>
    <name evidence="3" type="ORF">BJX63DRAFT_436989</name>
</gene>
<feature type="region of interest" description="Disordered" evidence="1">
    <location>
        <begin position="175"/>
        <end position="216"/>
    </location>
</feature>
<accession>A0ABR4GWE0</accession>
<protein>
    <submittedName>
        <fullName evidence="3">Uncharacterized protein</fullName>
    </submittedName>
</protein>
<feature type="transmembrane region" description="Helical" evidence="2">
    <location>
        <begin position="304"/>
        <end position="328"/>
    </location>
</feature>
<organism evidence="3 4">
    <name type="scientific">Aspergillus granulosus</name>
    <dbReference type="NCBI Taxonomy" id="176169"/>
    <lineage>
        <taxon>Eukaryota</taxon>
        <taxon>Fungi</taxon>
        <taxon>Dikarya</taxon>
        <taxon>Ascomycota</taxon>
        <taxon>Pezizomycotina</taxon>
        <taxon>Eurotiomycetes</taxon>
        <taxon>Eurotiomycetidae</taxon>
        <taxon>Eurotiales</taxon>
        <taxon>Aspergillaceae</taxon>
        <taxon>Aspergillus</taxon>
        <taxon>Aspergillus subgen. Nidulantes</taxon>
    </lineage>
</organism>
<comment type="caution">
    <text evidence="3">The sequence shown here is derived from an EMBL/GenBank/DDBJ whole genome shotgun (WGS) entry which is preliminary data.</text>
</comment>
<feature type="region of interest" description="Disordered" evidence="1">
    <location>
        <begin position="27"/>
        <end position="53"/>
    </location>
</feature>
<name>A0ABR4GWE0_9EURO</name>
<feature type="compositionally biased region" description="Acidic residues" evidence="1">
    <location>
        <begin position="191"/>
        <end position="202"/>
    </location>
</feature>
<evidence type="ECO:0000256" key="1">
    <source>
        <dbReference type="SAM" id="MobiDB-lite"/>
    </source>
</evidence>
<feature type="compositionally biased region" description="Polar residues" evidence="1">
    <location>
        <begin position="258"/>
        <end position="267"/>
    </location>
</feature>
<keyword evidence="2" id="KW-1133">Transmembrane helix</keyword>
<feature type="region of interest" description="Disordered" evidence="1">
    <location>
        <begin position="258"/>
        <end position="288"/>
    </location>
</feature>
<evidence type="ECO:0000256" key="2">
    <source>
        <dbReference type="SAM" id="Phobius"/>
    </source>
</evidence>
<dbReference type="EMBL" id="JBFXLT010000140">
    <property type="protein sequence ID" value="KAL2803390.1"/>
    <property type="molecule type" value="Genomic_DNA"/>
</dbReference>
<proteinExistence type="predicted"/>
<dbReference type="Proteomes" id="UP001610334">
    <property type="component" value="Unassembled WGS sequence"/>
</dbReference>
<reference evidence="3 4" key="1">
    <citation type="submission" date="2024-07" db="EMBL/GenBank/DDBJ databases">
        <title>Section-level genome sequencing and comparative genomics of Aspergillus sections Usti and Cavernicolus.</title>
        <authorList>
            <consortium name="Lawrence Berkeley National Laboratory"/>
            <person name="Nybo J.L."/>
            <person name="Vesth T.C."/>
            <person name="Theobald S."/>
            <person name="Frisvad J.C."/>
            <person name="Larsen T.O."/>
            <person name="Kjaerboelling I."/>
            <person name="Rothschild-Mancinelli K."/>
            <person name="Lyhne E.K."/>
            <person name="Kogle M.E."/>
            <person name="Barry K."/>
            <person name="Clum A."/>
            <person name="Na H."/>
            <person name="Ledsgaard L."/>
            <person name="Lin J."/>
            <person name="Lipzen A."/>
            <person name="Kuo A."/>
            <person name="Riley R."/>
            <person name="Mondo S."/>
            <person name="Labutti K."/>
            <person name="Haridas S."/>
            <person name="Pangalinan J."/>
            <person name="Salamov A.A."/>
            <person name="Simmons B.A."/>
            <person name="Magnuson J.K."/>
            <person name="Chen J."/>
            <person name="Drula E."/>
            <person name="Henrissat B."/>
            <person name="Wiebenga A."/>
            <person name="Lubbers R.J."/>
            <person name="Gomes A.C."/>
            <person name="Makela M.R."/>
            <person name="Stajich J."/>
            <person name="Grigoriev I.V."/>
            <person name="Mortensen U.H."/>
            <person name="De Vries R.P."/>
            <person name="Baker S.E."/>
            <person name="Andersen M.R."/>
        </authorList>
    </citation>
    <scope>NUCLEOTIDE SEQUENCE [LARGE SCALE GENOMIC DNA]</scope>
    <source>
        <strain evidence="3 4">CBS 588.65</strain>
    </source>
</reference>
<keyword evidence="2" id="KW-0472">Membrane</keyword>
<evidence type="ECO:0000313" key="4">
    <source>
        <dbReference type="Proteomes" id="UP001610334"/>
    </source>
</evidence>